<sequence length="125" mass="13675">MPRRVTALKAAGVVVFVVVALLGDRPQLLLAGVAALGFALLVFRDLYAPVRLAAGEDGLIVGGLAGKERISWNDVDRIRVDSRRRYGLTTELLEIDAGDQIHLFSRFDLGESVYDVAEALMRLRP</sequence>
<keyword evidence="1" id="KW-1133">Transmembrane helix</keyword>
<dbReference type="Pfam" id="PF10756">
    <property type="entry name" value="bPH_6"/>
    <property type="match status" value="1"/>
</dbReference>
<dbReference type="InterPro" id="IPR019692">
    <property type="entry name" value="CFP-6_PH"/>
</dbReference>
<feature type="transmembrane region" description="Helical" evidence="1">
    <location>
        <begin position="7"/>
        <end position="23"/>
    </location>
</feature>
<protein>
    <recommendedName>
        <fullName evidence="2">Low molecular weight protein antigen 6 PH domain-containing protein</fullName>
    </recommendedName>
</protein>
<accession>A0A8J3XZI1</accession>
<keyword evidence="1" id="KW-0472">Membrane</keyword>
<evidence type="ECO:0000313" key="3">
    <source>
        <dbReference type="EMBL" id="GII58025.1"/>
    </source>
</evidence>
<dbReference type="AlphaFoldDB" id="A0A8J3XZI1"/>
<organism evidence="3 4">
    <name type="scientific">Planotetraspora thailandica</name>
    <dbReference type="NCBI Taxonomy" id="487172"/>
    <lineage>
        <taxon>Bacteria</taxon>
        <taxon>Bacillati</taxon>
        <taxon>Actinomycetota</taxon>
        <taxon>Actinomycetes</taxon>
        <taxon>Streptosporangiales</taxon>
        <taxon>Streptosporangiaceae</taxon>
        <taxon>Planotetraspora</taxon>
    </lineage>
</organism>
<keyword evidence="4" id="KW-1185">Reference proteome</keyword>
<dbReference type="Proteomes" id="UP000605992">
    <property type="component" value="Unassembled WGS sequence"/>
</dbReference>
<evidence type="ECO:0000256" key="1">
    <source>
        <dbReference type="SAM" id="Phobius"/>
    </source>
</evidence>
<gene>
    <name evidence="3" type="ORF">Pth03_64140</name>
</gene>
<evidence type="ECO:0000259" key="2">
    <source>
        <dbReference type="Pfam" id="PF10756"/>
    </source>
</evidence>
<comment type="caution">
    <text evidence="3">The sequence shown here is derived from an EMBL/GenBank/DDBJ whole genome shotgun (WGS) entry which is preliminary data.</text>
</comment>
<proteinExistence type="predicted"/>
<feature type="domain" description="Low molecular weight protein antigen 6 PH" evidence="2">
    <location>
        <begin position="50"/>
        <end position="124"/>
    </location>
</feature>
<evidence type="ECO:0000313" key="4">
    <source>
        <dbReference type="Proteomes" id="UP000605992"/>
    </source>
</evidence>
<reference evidence="3" key="1">
    <citation type="submission" date="2021-01" db="EMBL/GenBank/DDBJ databases">
        <title>Whole genome shotgun sequence of Planotetraspora thailandica NBRC 104271.</title>
        <authorList>
            <person name="Komaki H."/>
            <person name="Tamura T."/>
        </authorList>
    </citation>
    <scope>NUCLEOTIDE SEQUENCE</scope>
    <source>
        <strain evidence="3">NBRC 104271</strain>
    </source>
</reference>
<feature type="transmembrane region" description="Helical" evidence="1">
    <location>
        <begin position="29"/>
        <end position="47"/>
    </location>
</feature>
<name>A0A8J3XZI1_9ACTN</name>
<dbReference type="EMBL" id="BOOR01000059">
    <property type="protein sequence ID" value="GII58025.1"/>
    <property type="molecule type" value="Genomic_DNA"/>
</dbReference>
<keyword evidence="1" id="KW-0812">Transmembrane</keyword>